<feature type="non-terminal residue" evidence="2">
    <location>
        <position position="123"/>
    </location>
</feature>
<feature type="transmembrane region" description="Helical" evidence="1">
    <location>
        <begin position="39"/>
        <end position="59"/>
    </location>
</feature>
<gene>
    <name evidence="2" type="ORF">ETD83_38030</name>
</gene>
<keyword evidence="1" id="KW-1133">Transmembrane helix</keyword>
<evidence type="ECO:0000313" key="2">
    <source>
        <dbReference type="EMBL" id="TMQ89857.1"/>
    </source>
</evidence>
<dbReference type="Proteomes" id="UP000309174">
    <property type="component" value="Unassembled WGS sequence"/>
</dbReference>
<sequence length="123" mass="12554">MPDTLVRRLSGRPHPAARLCLLFASAAVMTLLLSAGLRALTLLAIGAAGLAVTAAALWWTLTCRGAARVPALALAVGAPVAVLARYAMAGLLWAVLAALALWALAVLCGRAALRAAPRPRPSV</sequence>
<feature type="transmembrane region" description="Helical" evidence="1">
    <location>
        <begin position="90"/>
        <end position="113"/>
    </location>
</feature>
<keyword evidence="3" id="KW-1185">Reference proteome</keyword>
<proteinExistence type="predicted"/>
<feature type="transmembrane region" description="Helical" evidence="1">
    <location>
        <begin position="16"/>
        <end position="33"/>
    </location>
</feature>
<keyword evidence="1" id="KW-0472">Membrane</keyword>
<keyword evidence="2" id="KW-0808">Transferase</keyword>
<name>A0A5C4J078_9ACTN</name>
<keyword evidence="1" id="KW-0812">Transmembrane</keyword>
<dbReference type="EMBL" id="VCKW01000359">
    <property type="protein sequence ID" value="TMQ89857.1"/>
    <property type="molecule type" value="Genomic_DNA"/>
</dbReference>
<dbReference type="RefSeq" id="WP_407921549.1">
    <property type="nucleotide sequence ID" value="NZ_VCKW01000359.1"/>
</dbReference>
<dbReference type="GO" id="GO:0016301">
    <property type="term" value="F:kinase activity"/>
    <property type="evidence" value="ECO:0007669"/>
    <property type="project" value="UniProtKB-KW"/>
</dbReference>
<dbReference type="AlphaFoldDB" id="A0A5C4J078"/>
<reference evidence="2 3" key="1">
    <citation type="submission" date="2019-05" db="EMBL/GenBank/DDBJ databases">
        <title>Draft genome sequence of Actinomadura sp. 14C53.</title>
        <authorList>
            <person name="Saricaoglu S."/>
            <person name="Isik K."/>
        </authorList>
    </citation>
    <scope>NUCLEOTIDE SEQUENCE [LARGE SCALE GENOMIC DNA]</scope>
    <source>
        <strain evidence="2 3">14C53</strain>
    </source>
</reference>
<comment type="caution">
    <text evidence="2">The sequence shown here is derived from an EMBL/GenBank/DDBJ whole genome shotgun (WGS) entry which is preliminary data.</text>
</comment>
<evidence type="ECO:0000256" key="1">
    <source>
        <dbReference type="SAM" id="Phobius"/>
    </source>
</evidence>
<accession>A0A5C4J078</accession>
<evidence type="ECO:0000313" key="3">
    <source>
        <dbReference type="Proteomes" id="UP000309174"/>
    </source>
</evidence>
<keyword evidence="2" id="KW-0418">Kinase</keyword>
<protein>
    <submittedName>
        <fullName evidence="2">Diacylglycerol kinase</fullName>
    </submittedName>
</protein>
<organism evidence="2 3">
    <name type="scientific">Actinomadura soli</name>
    <dbReference type="NCBI Taxonomy" id="2508997"/>
    <lineage>
        <taxon>Bacteria</taxon>
        <taxon>Bacillati</taxon>
        <taxon>Actinomycetota</taxon>
        <taxon>Actinomycetes</taxon>
        <taxon>Streptosporangiales</taxon>
        <taxon>Thermomonosporaceae</taxon>
        <taxon>Actinomadura</taxon>
    </lineage>
</organism>
<feature type="transmembrane region" description="Helical" evidence="1">
    <location>
        <begin position="66"/>
        <end position="84"/>
    </location>
</feature>